<name>A0A5C3NSF2_9APHY</name>
<accession>A0A5C3NSF2</accession>
<protein>
    <submittedName>
        <fullName evidence="4">Uncharacterized protein</fullName>
    </submittedName>
</protein>
<feature type="compositionally biased region" description="Low complexity" evidence="2">
    <location>
        <begin position="394"/>
        <end position="412"/>
    </location>
</feature>
<feature type="compositionally biased region" description="Basic and acidic residues" evidence="2">
    <location>
        <begin position="1232"/>
        <end position="1246"/>
    </location>
</feature>
<evidence type="ECO:0000256" key="3">
    <source>
        <dbReference type="SAM" id="SignalP"/>
    </source>
</evidence>
<keyword evidence="3" id="KW-0732">Signal</keyword>
<evidence type="ECO:0000256" key="2">
    <source>
        <dbReference type="SAM" id="MobiDB-lite"/>
    </source>
</evidence>
<evidence type="ECO:0000256" key="1">
    <source>
        <dbReference type="ARBA" id="ARBA00022581"/>
    </source>
</evidence>
<feature type="region of interest" description="Disordered" evidence="2">
    <location>
        <begin position="1225"/>
        <end position="1247"/>
    </location>
</feature>
<dbReference type="EMBL" id="ML212018">
    <property type="protein sequence ID" value="TFK79487.1"/>
    <property type="molecule type" value="Genomic_DNA"/>
</dbReference>
<feature type="compositionally biased region" description="Polar residues" evidence="2">
    <location>
        <begin position="586"/>
        <end position="596"/>
    </location>
</feature>
<reference evidence="4 5" key="1">
    <citation type="journal article" date="2019" name="Nat. Ecol. Evol.">
        <title>Megaphylogeny resolves global patterns of mushroom evolution.</title>
        <authorList>
            <person name="Varga T."/>
            <person name="Krizsan K."/>
            <person name="Foldi C."/>
            <person name="Dima B."/>
            <person name="Sanchez-Garcia M."/>
            <person name="Sanchez-Ramirez S."/>
            <person name="Szollosi G.J."/>
            <person name="Szarkandi J.G."/>
            <person name="Papp V."/>
            <person name="Albert L."/>
            <person name="Andreopoulos W."/>
            <person name="Angelini C."/>
            <person name="Antonin V."/>
            <person name="Barry K.W."/>
            <person name="Bougher N.L."/>
            <person name="Buchanan P."/>
            <person name="Buyck B."/>
            <person name="Bense V."/>
            <person name="Catcheside P."/>
            <person name="Chovatia M."/>
            <person name="Cooper J."/>
            <person name="Damon W."/>
            <person name="Desjardin D."/>
            <person name="Finy P."/>
            <person name="Geml J."/>
            <person name="Haridas S."/>
            <person name="Hughes K."/>
            <person name="Justo A."/>
            <person name="Karasinski D."/>
            <person name="Kautmanova I."/>
            <person name="Kiss B."/>
            <person name="Kocsube S."/>
            <person name="Kotiranta H."/>
            <person name="LaButti K.M."/>
            <person name="Lechner B.E."/>
            <person name="Liimatainen K."/>
            <person name="Lipzen A."/>
            <person name="Lukacs Z."/>
            <person name="Mihaltcheva S."/>
            <person name="Morgado L.N."/>
            <person name="Niskanen T."/>
            <person name="Noordeloos M.E."/>
            <person name="Ohm R.A."/>
            <person name="Ortiz-Santana B."/>
            <person name="Ovrebo C."/>
            <person name="Racz N."/>
            <person name="Riley R."/>
            <person name="Savchenko A."/>
            <person name="Shiryaev A."/>
            <person name="Soop K."/>
            <person name="Spirin V."/>
            <person name="Szebenyi C."/>
            <person name="Tomsovsky M."/>
            <person name="Tulloss R.E."/>
            <person name="Uehling J."/>
            <person name="Grigoriev I.V."/>
            <person name="Vagvolgyi C."/>
            <person name="Papp T."/>
            <person name="Martin F.M."/>
            <person name="Miettinen O."/>
            <person name="Hibbett D.S."/>
            <person name="Nagy L.G."/>
        </authorList>
    </citation>
    <scope>NUCLEOTIDE SEQUENCE [LARGE SCALE GENOMIC DNA]</scope>
    <source>
        <strain evidence="4 5">HHB13444</strain>
    </source>
</reference>
<keyword evidence="5" id="KW-1185">Reference proteome</keyword>
<feature type="compositionally biased region" description="Polar residues" evidence="2">
    <location>
        <begin position="143"/>
        <end position="158"/>
    </location>
</feature>
<feature type="region of interest" description="Disordered" evidence="2">
    <location>
        <begin position="391"/>
        <end position="468"/>
    </location>
</feature>
<feature type="compositionally biased region" description="Polar residues" evidence="2">
    <location>
        <begin position="425"/>
        <end position="435"/>
    </location>
</feature>
<proteinExistence type="predicted"/>
<sequence>MLIVSPILVALAHFSRSRTITSVATTRCARTRSVLNVIIRGSSTSLDLLKPRHNGGAGAARELGTHDGVRVRAAPARLGPQHWNSSCSCFLRGSTAVQHYASFYCRSGWYPSCAAGSGVINCVTSTALSGAGDTGSPVLQLRPNHTSSPSVGQPSSAHVQPAPSPPSSESNYETFSVAMWPFAYPACGTTRAKFPRKTFQLTDWSFGKAVESLEHWGLLFKVTLAKTGSVYRSFGQQVVAQLIANDITLPGYDASRPWRSPLDLPFVLMSSTGRATKNHVPFDGFNELTYTVSNILAAKPSLTVIKCPIGEDFMQHTFLRIAYMAEASYVAAPRFGDLQAPLANHPAYVLGAPGLRDFMSIPGAELLHPCFPFRILSEAVDGLSAMCRANCPTSSKPSSPAGSPIAGPSSRPRPAPRPRRGGASNTPDGPSTVSAPTPLVPQPLPPLEEYTLLNRPPTPPTPQSPRSFLLAGWPLTEAIPPLSLDADEATMPPVSAPVDAPAIAPLVADVGATMTANRDVREVPSHPSLSEVSDSIEVVAPPRRSRRSQRSARMTTGGRPPPSRDAEPETVGFDSPGPEGSVQPEAGTSSMPSGQLASIPLPRGLRRTHSEVGSPEVRYPWFRRPGMHTADVVPLRPALPSRLLIVVGSPVRSPPPVMFLWSRMALWNLTFPFILPAARPHWRKLITMLSSDGRSVCGYSLMHPADPSRINTVAPSKKPSPAISHARMITANWCLSRKFSDMPVTFISAFVSDDALGDSPIRAVMRNLIYLLVAQQKCWLSRGRYATIRWFSRREAREDRDVALRAAGFSSLLHMVVGTAGADPISPHLLLLALLGHAYACRVDEEFMGEVDAGLLESVMPWRTFDITQPLPQEPGHPLICRLSAADIDPEHYGTDPLSPQDVDTIEQDLVSFLVFGARQVQDEPDMQAFIDGFFAAHPDRLALVATFQGETRDILAAMYNKRLESGDLLLRHMHYESGVDESAVDLTVTEGGLTLAEWDQTFEAEFKVAFAYYMQQPGHPDDDGIRALVGSSFDAGAGDRGLRPRMFLTIMSGSDLVPPEDDWQIQITFRHKGTRCPDPPPPPGALGPVPAAIDIHACFYEATVYIDDGLRNLLNQGKPWKAFQAWLHGALLHPEDFNQATSAGAVCELKCTAKITTTIIDLDDKPAPNLHALRAQVIGYAEVIGECSRAIALELDYLHEGLHGSTSPSDDPFISLQDEAMACSSDYDGSSEARPEDHPDAERCPTPEPPWIDWFYGYSSEDPWLWRPLGLIDGPDEDEWPPTDLLELEEAMEVEGIEGEMPWYASQASLERFLEDLGASLPDGVTTDMLTTI</sequence>
<dbReference type="PANTHER" id="PTHR13037">
    <property type="entry name" value="FORMIN"/>
    <property type="match status" value="1"/>
</dbReference>
<feature type="chain" id="PRO_5022688380" evidence="3">
    <location>
        <begin position="18"/>
        <end position="1334"/>
    </location>
</feature>
<dbReference type="Proteomes" id="UP000308197">
    <property type="component" value="Unassembled WGS sequence"/>
</dbReference>
<evidence type="ECO:0000313" key="5">
    <source>
        <dbReference type="Proteomes" id="UP000308197"/>
    </source>
</evidence>
<gene>
    <name evidence="4" type="ORF">K466DRAFT_609252</name>
</gene>
<feature type="region of interest" description="Disordered" evidence="2">
    <location>
        <begin position="518"/>
        <end position="603"/>
    </location>
</feature>
<feature type="region of interest" description="Disordered" evidence="2">
    <location>
        <begin position="133"/>
        <end position="170"/>
    </location>
</feature>
<dbReference type="InParanoid" id="A0A5C3NSF2"/>
<keyword evidence="1" id="KW-0945">Host-virus interaction</keyword>
<evidence type="ECO:0000313" key="4">
    <source>
        <dbReference type="EMBL" id="TFK79487.1"/>
    </source>
</evidence>
<feature type="signal peptide" evidence="3">
    <location>
        <begin position="1"/>
        <end position="17"/>
    </location>
</feature>
<dbReference type="PANTHER" id="PTHR13037:SF24">
    <property type="entry name" value="POLYCOMB PROTEIN PCL-RELATED"/>
    <property type="match status" value="1"/>
</dbReference>
<organism evidence="4 5">
    <name type="scientific">Polyporus arcularius HHB13444</name>
    <dbReference type="NCBI Taxonomy" id="1314778"/>
    <lineage>
        <taxon>Eukaryota</taxon>
        <taxon>Fungi</taxon>
        <taxon>Dikarya</taxon>
        <taxon>Basidiomycota</taxon>
        <taxon>Agaricomycotina</taxon>
        <taxon>Agaricomycetes</taxon>
        <taxon>Polyporales</taxon>
        <taxon>Polyporaceae</taxon>
        <taxon>Polyporus</taxon>
    </lineage>
</organism>